<evidence type="ECO:0000313" key="2">
    <source>
        <dbReference type="EMBL" id="OGN28360.1"/>
    </source>
</evidence>
<accession>A0A1F8GTP7</accession>
<dbReference type="PANTHER" id="PTHR12526">
    <property type="entry name" value="GLYCOSYLTRANSFERASE"/>
    <property type="match status" value="1"/>
</dbReference>
<reference evidence="2 3" key="1">
    <citation type="journal article" date="2016" name="Nat. Commun.">
        <title>Thousands of microbial genomes shed light on interconnected biogeochemical processes in an aquifer system.</title>
        <authorList>
            <person name="Anantharaman K."/>
            <person name="Brown C.T."/>
            <person name="Hug L.A."/>
            <person name="Sharon I."/>
            <person name="Castelle C.J."/>
            <person name="Probst A.J."/>
            <person name="Thomas B.C."/>
            <person name="Singh A."/>
            <person name="Wilkins M.J."/>
            <person name="Karaoz U."/>
            <person name="Brodie E.L."/>
            <person name="Williams K.H."/>
            <person name="Hubbard S.S."/>
            <person name="Banfield J.F."/>
        </authorList>
    </citation>
    <scope>NUCLEOTIDE SEQUENCE [LARGE SCALE GENOMIC DNA]</scope>
</reference>
<sequence length="374" mass="42419">MPEMSPKIKKILFIITQSEYGGAQRFLHTLVARLDPARYAVIVASGQTSDREDFLEKELSGLRIPFRRLIHLVRNPDPYHDLRAVYEIKKLLKECAPDTVFLLSTKAGFLASLAARLLPSMARPRVIYRIGGWSFNDPLPRWKRMLWRLLERISAYWKDIIIVNSAHDYDQARRLGFRPRQRFVLIHNGIDPFKITLLDRGDARERLGIPADAFVVGAIANFYKTKGLSFFSEAAQEFSGQKHMRFVVIGDGPERPATNNVQLAGTIPDAASLLKAFDIFVLPSVKEGFPWAVLEAMSAKIPVIATRVGAVPEIIENGKNGFMVEPSRPEQIASRIRELAASDHLRQEFGIQGHQTVLFKFSLNRMIEETERLL</sequence>
<dbReference type="SUPFAM" id="SSF53756">
    <property type="entry name" value="UDP-Glycosyltransferase/glycogen phosphorylase"/>
    <property type="match status" value="1"/>
</dbReference>
<dbReference type="InterPro" id="IPR028098">
    <property type="entry name" value="Glyco_trans_4-like_N"/>
</dbReference>
<dbReference type="EMBL" id="MGKP01000018">
    <property type="protein sequence ID" value="OGN28360.1"/>
    <property type="molecule type" value="Genomic_DNA"/>
</dbReference>
<comment type="caution">
    <text evidence="2">The sequence shown here is derived from an EMBL/GenBank/DDBJ whole genome shotgun (WGS) entry which is preliminary data.</text>
</comment>
<dbReference type="AlphaFoldDB" id="A0A1F8GTP7"/>
<dbReference type="Pfam" id="PF13439">
    <property type="entry name" value="Glyco_transf_4"/>
    <property type="match status" value="1"/>
</dbReference>
<organism evidence="2 3">
    <name type="scientific">Candidatus Yanofskybacteria bacterium RIFCSPLOWO2_01_FULL_49_25</name>
    <dbReference type="NCBI Taxonomy" id="1802701"/>
    <lineage>
        <taxon>Bacteria</taxon>
        <taxon>Candidatus Yanofskyibacteriota</taxon>
    </lineage>
</organism>
<evidence type="ECO:0000313" key="3">
    <source>
        <dbReference type="Proteomes" id="UP000179047"/>
    </source>
</evidence>
<dbReference type="Proteomes" id="UP000179047">
    <property type="component" value="Unassembled WGS sequence"/>
</dbReference>
<dbReference type="Gene3D" id="3.40.50.2000">
    <property type="entry name" value="Glycogen Phosphorylase B"/>
    <property type="match status" value="2"/>
</dbReference>
<name>A0A1F8GTP7_9BACT</name>
<dbReference type="STRING" id="1802701.A3A33_05065"/>
<proteinExistence type="predicted"/>
<feature type="domain" description="Glycosyltransferase subfamily 4-like N-terminal" evidence="1">
    <location>
        <begin position="20"/>
        <end position="192"/>
    </location>
</feature>
<gene>
    <name evidence="2" type="ORF">A3A33_05065</name>
</gene>
<protein>
    <recommendedName>
        <fullName evidence="1">Glycosyltransferase subfamily 4-like N-terminal domain-containing protein</fullName>
    </recommendedName>
</protein>
<dbReference type="CDD" id="cd03808">
    <property type="entry name" value="GT4_CapM-like"/>
    <property type="match status" value="1"/>
</dbReference>
<dbReference type="Pfam" id="PF13692">
    <property type="entry name" value="Glyco_trans_1_4"/>
    <property type="match status" value="1"/>
</dbReference>
<evidence type="ECO:0000259" key="1">
    <source>
        <dbReference type="Pfam" id="PF13439"/>
    </source>
</evidence>